<dbReference type="InterPro" id="IPR027417">
    <property type="entry name" value="P-loop_NTPase"/>
</dbReference>
<reference evidence="5 6" key="1">
    <citation type="journal article" date="2016" name="Nat. Commun.">
        <title>Thousands of microbial genomes shed light on interconnected biogeochemical processes in an aquifer system.</title>
        <authorList>
            <person name="Anantharaman K."/>
            <person name="Brown C.T."/>
            <person name="Hug L.A."/>
            <person name="Sharon I."/>
            <person name="Castelle C.J."/>
            <person name="Probst A.J."/>
            <person name="Thomas B.C."/>
            <person name="Singh A."/>
            <person name="Wilkins M.J."/>
            <person name="Karaoz U."/>
            <person name="Brodie E.L."/>
            <person name="Williams K.H."/>
            <person name="Hubbard S.S."/>
            <person name="Banfield J.F."/>
        </authorList>
    </citation>
    <scope>NUCLEOTIDE SEQUENCE [LARGE SCALE GENOMIC DNA]</scope>
</reference>
<sequence length="309" mass="34476">MARSEVEHDIEIQGPLLRETLINADPLLTPDDPDLQKLIPAYGDWHLHRRGYRIWTTMMGLAGIVGDSFQYDRVVAKASGLSAGGKDALREEMERQAPGFTGRVVTATSRPPKPGEVHGVDYYFYDDRDALLQAVAHGDFVEHVLQGDRAYGLPKRSFDDALAGSVPFIVTHVEMASGWPAVHDYLTQEYQGSPPREFDIFLLPEMRAQAYFNEWLPGHRPAGEVESRANRAAWEIFHAPVQAEVIVTNVMSSNRPTLKQEASDLMSMMELVLKDDVPRPTGLARLPDLGVGYIPRLRHAQDVVLDSGH</sequence>
<dbReference type="Pfam" id="PF00625">
    <property type="entry name" value="Guanylate_kin"/>
    <property type="match status" value="1"/>
</dbReference>
<dbReference type="AlphaFoldDB" id="A0A1F5ZNT1"/>
<dbReference type="PROSITE" id="PS50052">
    <property type="entry name" value="GUANYLATE_KINASE_2"/>
    <property type="match status" value="1"/>
</dbReference>
<evidence type="ECO:0000256" key="1">
    <source>
        <dbReference type="ARBA" id="ARBA00005790"/>
    </source>
</evidence>
<dbReference type="GO" id="GO:0004385">
    <property type="term" value="F:GMP kinase activity"/>
    <property type="evidence" value="ECO:0007669"/>
    <property type="project" value="TreeGrafter"/>
</dbReference>
<accession>A0A1F5ZNT1</accession>
<dbReference type="GO" id="GO:0005829">
    <property type="term" value="C:cytosol"/>
    <property type="evidence" value="ECO:0007669"/>
    <property type="project" value="TreeGrafter"/>
</dbReference>
<dbReference type="Proteomes" id="UP000177416">
    <property type="component" value="Unassembled WGS sequence"/>
</dbReference>
<evidence type="ECO:0000256" key="3">
    <source>
        <dbReference type="ARBA" id="ARBA00022777"/>
    </source>
</evidence>
<dbReference type="InterPro" id="IPR008144">
    <property type="entry name" value="Guanylate_kin-like_dom"/>
</dbReference>
<comment type="similarity">
    <text evidence="1">Belongs to the guanylate kinase family.</text>
</comment>
<evidence type="ECO:0000256" key="2">
    <source>
        <dbReference type="ARBA" id="ARBA00022679"/>
    </source>
</evidence>
<evidence type="ECO:0000313" key="5">
    <source>
        <dbReference type="EMBL" id="OGG13737.1"/>
    </source>
</evidence>
<gene>
    <name evidence="5" type="ORF">A2875_04800</name>
</gene>
<keyword evidence="3" id="KW-0418">Kinase</keyword>
<dbReference type="EMBL" id="MFJJ01000034">
    <property type="protein sequence ID" value="OGG13737.1"/>
    <property type="molecule type" value="Genomic_DNA"/>
</dbReference>
<dbReference type="Gene3D" id="3.40.50.300">
    <property type="entry name" value="P-loop containing nucleotide triphosphate hydrolases"/>
    <property type="match status" value="1"/>
</dbReference>
<protein>
    <recommendedName>
        <fullName evidence="4">Guanylate kinase-like domain-containing protein</fullName>
    </recommendedName>
</protein>
<evidence type="ECO:0000259" key="4">
    <source>
        <dbReference type="PROSITE" id="PS50052"/>
    </source>
</evidence>
<evidence type="ECO:0000313" key="6">
    <source>
        <dbReference type="Proteomes" id="UP000177416"/>
    </source>
</evidence>
<proteinExistence type="inferred from homology"/>
<name>A0A1F5ZNT1_9BACT</name>
<dbReference type="InterPro" id="IPR008145">
    <property type="entry name" value="GK/Ca_channel_bsu"/>
</dbReference>
<organism evidence="5 6">
    <name type="scientific">Candidatus Gottesmanbacteria bacterium RIFCSPHIGHO2_01_FULL_46_14</name>
    <dbReference type="NCBI Taxonomy" id="1798380"/>
    <lineage>
        <taxon>Bacteria</taxon>
        <taxon>Candidatus Gottesmaniibacteriota</taxon>
    </lineage>
</organism>
<dbReference type="PANTHER" id="PTHR23117">
    <property type="entry name" value="GUANYLATE KINASE-RELATED"/>
    <property type="match status" value="1"/>
</dbReference>
<comment type="caution">
    <text evidence="5">The sequence shown here is derived from an EMBL/GenBank/DDBJ whole genome shotgun (WGS) entry which is preliminary data.</text>
</comment>
<keyword evidence="2" id="KW-0808">Transferase</keyword>
<dbReference type="PANTHER" id="PTHR23117:SF13">
    <property type="entry name" value="GUANYLATE KINASE"/>
    <property type="match status" value="1"/>
</dbReference>
<feature type="domain" description="Guanylate kinase-like" evidence="4">
    <location>
        <begin position="73"/>
        <end position="270"/>
    </location>
</feature>
<dbReference type="SUPFAM" id="SSF52540">
    <property type="entry name" value="P-loop containing nucleoside triphosphate hydrolases"/>
    <property type="match status" value="1"/>
</dbReference>